<keyword evidence="11" id="KW-1185">Reference proteome</keyword>
<dbReference type="PROSITE" id="PS00866">
    <property type="entry name" value="CPSASE_1"/>
    <property type="match status" value="1"/>
</dbReference>
<dbReference type="Gene3D" id="3.30.470.20">
    <property type="entry name" value="ATP-grasp fold, B domain"/>
    <property type="match status" value="1"/>
</dbReference>
<feature type="domain" description="Biotin carboxylation" evidence="9">
    <location>
        <begin position="1"/>
        <end position="445"/>
    </location>
</feature>
<keyword evidence="1 10" id="KW-0436">Ligase</keyword>
<reference evidence="10 11" key="1">
    <citation type="submission" date="2020-01" db="EMBL/GenBank/DDBJ databases">
        <title>Muricauda sediminis sp.nov. 40Bstr401.</title>
        <authorList>
            <person name="Xue Z."/>
            <person name="Zhu S."/>
            <person name="Ren N."/>
            <person name="Chen T."/>
            <person name="Chen X."/>
            <person name="Chen J."/>
            <person name="Yang J."/>
        </authorList>
    </citation>
    <scope>NUCLEOTIDE SEQUENCE [LARGE SCALE GENOMIC DNA]</scope>
    <source>
        <strain evidence="10 11">40Bstr401</strain>
    </source>
</reference>
<evidence type="ECO:0000256" key="6">
    <source>
        <dbReference type="ARBA" id="ARBA00023267"/>
    </source>
</evidence>
<keyword evidence="5" id="KW-0460">Magnesium</keyword>
<evidence type="ECO:0000256" key="1">
    <source>
        <dbReference type="ARBA" id="ARBA00022598"/>
    </source>
</evidence>
<organism evidence="10 11">
    <name type="scientific">Flagellimonas sediminis</name>
    <dbReference type="NCBI Taxonomy" id="2696468"/>
    <lineage>
        <taxon>Bacteria</taxon>
        <taxon>Pseudomonadati</taxon>
        <taxon>Bacteroidota</taxon>
        <taxon>Flavobacteriia</taxon>
        <taxon>Flavobacteriales</taxon>
        <taxon>Flavobacteriaceae</taxon>
        <taxon>Flagellimonas</taxon>
    </lineage>
</organism>
<evidence type="ECO:0000256" key="4">
    <source>
        <dbReference type="ARBA" id="ARBA00022840"/>
    </source>
</evidence>
<feature type="domain" description="ATP-grasp" evidence="8">
    <location>
        <begin position="119"/>
        <end position="316"/>
    </location>
</feature>
<dbReference type="PROSITE" id="PS50975">
    <property type="entry name" value="ATP_GRASP"/>
    <property type="match status" value="1"/>
</dbReference>
<dbReference type="UniPathway" id="UPA00655">
    <property type="reaction ID" value="UER00711"/>
</dbReference>
<evidence type="ECO:0000259" key="8">
    <source>
        <dbReference type="PROSITE" id="PS50975"/>
    </source>
</evidence>
<dbReference type="NCBIfam" id="TIGR00514">
    <property type="entry name" value="accC"/>
    <property type="match status" value="1"/>
</dbReference>
<dbReference type="PANTHER" id="PTHR18866">
    <property type="entry name" value="CARBOXYLASE:PYRUVATE/ACETYL-COA/PROPIONYL-COA CARBOXYLASE"/>
    <property type="match status" value="1"/>
</dbReference>
<dbReference type="Pfam" id="PF00289">
    <property type="entry name" value="Biotin_carb_N"/>
    <property type="match status" value="1"/>
</dbReference>
<dbReference type="InterPro" id="IPR011054">
    <property type="entry name" value="Rudment_hybrid_motif"/>
</dbReference>
<dbReference type="Proteomes" id="UP000468707">
    <property type="component" value="Unassembled WGS sequence"/>
</dbReference>
<dbReference type="InterPro" id="IPR005479">
    <property type="entry name" value="CPAse_ATP-bd"/>
</dbReference>
<keyword evidence="3 7" id="KW-0547">Nucleotide-binding</keyword>
<accession>A0A6I5L482</accession>
<evidence type="ECO:0000256" key="5">
    <source>
        <dbReference type="ARBA" id="ARBA00022842"/>
    </source>
</evidence>
<dbReference type="GO" id="GO:0005524">
    <property type="term" value="F:ATP binding"/>
    <property type="evidence" value="ECO:0007669"/>
    <property type="project" value="UniProtKB-UniRule"/>
</dbReference>
<protein>
    <submittedName>
        <fullName evidence="10">Acetyl-CoA carboxylase biotin carboxylase subunit</fullName>
        <ecNumber evidence="10">6.3.4.14</ecNumber>
    </submittedName>
</protein>
<dbReference type="GO" id="GO:2001295">
    <property type="term" value="P:malonyl-CoA biosynthetic process"/>
    <property type="evidence" value="ECO:0007669"/>
    <property type="project" value="UniProtKB-UniPathway"/>
</dbReference>
<dbReference type="InterPro" id="IPR004549">
    <property type="entry name" value="Acetyl_CoA_COase_biotin_COase"/>
</dbReference>
<dbReference type="SUPFAM" id="SSF56059">
    <property type="entry name" value="Glutathione synthetase ATP-binding domain-like"/>
    <property type="match status" value="1"/>
</dbReference>
<evidence type="ECO:0000313" key="11">
    <source>
        <dbReference type="Proteomes" id="UP000468707"/>
    </source>
</evidence>
<evidence type="ECO:0000256" key="7">
    <source>
        <dbReference type="PROSITE-ProRule" id="PRU00409"/>
    </source>
</evidence>
<dbReference type="FunFam" id="3.30.470.20:FF:000028">
    <property type="entry name" value="Methylcrotonoyl-CoA carboxylase subunit alpha, mitochondrial"/>
    <property type="match status" value="1"/>
</dbReference>
<proteinExistence type="predicted"/>
<comment type="caution">
    <text evidence="10">The sequence shown here is derived from an EMBL/GenBank/DDBJ whole genome shotgun (WGS) entry which is preliminary data.</text>
</comment>
<dbReference type="GO" id="GO:0004075">
    <property type="term" value="F:biotin carboxylase activity"/>
    <property type="evidence" value="ECO:0007669"/>
    <property type="project" value="UniProtKB-EC"/>
</dbReference>
<dbReference type="EMBL" id="JAAAMI010000007">
    <property type="protein sequence ID" value="NDV44501.1"/>
    <property type="molecule type" value="Genomic_DNA"/>
</dbReference>
<dbReference type="Pfam" id="PF02786">
    <property type="entry name" value="CPSase_L_D2"/>
    <property type="match status" value="1"/>
</dbReference>
<dbReference type="Pfam" id="PF02785">
    <property type="entry name" value="Biotin_carb_C"/>
    <property type="match status" value="1"/>
</dbReference>
<dbReference type="SUPFAM" id="SSF51246">
    <property type="entry name" value="Rudiment single hybrid motif"/>
    <property type="match status" value="1"/>
</dbReference>
<evidence type="ECO:0000259" key="9">
    <source>
        <dbReference type="PROSITE" id="PS50979"/>
    </source>
</evidence>
<dbReference type="NCBIfam" id="NF006367">
    <property type="entry name" value="PRK08591.1"/>
    <property type="match status" value="1"/>
</dbReference>
<dbReference type="InterPro" id="IPR005481">
    <property type="entry name" value="BC-like_N"/>
</dbReference>
<dbReference type="FunFam" id="3.40.50.20:FF:000010">
    <property type="entry name" value="Propionyl-CoA carboxylase subunit alpha"/>
    <property type="match status" value="1"/>
</dbReference>
<dbReference type="InterPro" id="IPR050856">
    <property type="entry name" value="Biotin_carboxylase_complex"/>
</dbReference>
<evidence type="ECO:0000256" key="2">
    <source>
        <dbReference type="ARBA" id="ARBA00022723"/>
    </source>
</evidence>
<evidence type="ECO:0000313" key="10">
    <source>
        <dbReference type="EMBL" id="NDV44501.1"/>
    </source>
</evidence>
<name>A0A6I5L482_9FLAO</name>
<keyword evidence="4 7" id="KW-0067">ATP-binding</keyword>
<dbReference type="SMART" id="SM00878">
    <property type="entry name" value="Biotin_carb_C"/>
    <property type="match status" value="1"/>
</dbReference>
<dbReference type="InterPro" id="IPR005482">
    <property type="entry name" value="Biotin_COase_C"/>
</dbReference>
<dbReference type="EC" id="6.3.4.14" evidence="10"/>
<dbReference type="InterPro" id="IPR011761">
    <property type="entry name" value="ATP-grasp"/>
</dbReference>
<evidence type="ECO:0000256" key="3">
    <source>
        <dbReference type="ARBA" id="ARBA00022741"/>
    </source>
</evidence>
<dbReference type="GO" id="GO:0046872">
    <property type="term" value="F:metal ion binding"/>
    <property type="evidence" value="ECO:0007669"/>
    <property type="project" value="UniProtKB-KW"/>
</dbReference>
<dbReference type="PROSITE" id="PS00867">
    <property type="entry name" value="CPSASE_2"/>
    <property type="match status" value="1"/>
</dbReference>
<dbReference type="InterPro" id="IPR011764">
    <property type="entry name" value="Biotin_carboxylation_dom"/>
</dbReference>
<dbReference type="AlphaFoldDB" id="A0A6I5L482"/>
<dbReference type="SUPFAM" id="SSF52440">
    <property type="entry name" value="PreATP-grasp domain"/>
    <property type="match status" value="1"/>
</dbReference>
<dbReference type="RefSeq" id="WP_163635932.1">
    <property type="nucleotide sequence ID" value="NZ_JAAAMI010000007.1"/>
</dbReference>
<gene>
    <name evidence="10" type="primary">accC</name>
    <name evidence="10" type="ORF">GTK07_14300</name>
</gene>
<dbReference type="InterPro" id="IPR016185">
    <property type="entry name" value="PreATP-grasp_dom_sf"/>
</dbReference>
<keyword evidence="6" id="KW-0092">Biotin</keyword>
<keyword evidence="2" id="KW-0479">Metal-binding</keyword>
<sequence length="480" mass="53130">MKKILIANRGEIAVRVMKTAKKMGIRTVAVYSTVDRNALHVQFADEAVCIGEAPSNQSYLRGDKIIEVAKQLNVDGIHPGYGFLSENADFAEAVEKSGITFIGPKSKAIRMMGSKLAAKEAVKAYNIPMVPGIDEAISDVAKAHEIANEVGYPILIKASAGGGGKGMRIVEREEDLESGMKRAISEATSAFGDGSVFVEKYVKSPRHIEVQVMADTHGNVLHFFERECSVQRRHQKVVEEAPSSILTPEKRKEMGIAATKVAQACDYIGAGTVEFLMDADHNYYFLEMNTRLQVEHPVTEMITGVDLVELQIRIARGEALPMEQEDLSIHGHAVELRVYAEDPLNDFLPSVGNLETYQLPVGEGIRVDNGFEEGMDIPIYYDPMLSKLIAYGKTREEAIELMLDAINNYKVKGVQTTLPFGSFVFAHEAFRSGNFDTHFVKNHYSPDKIHEENSKHAEVAALVALQQYLEDKNIVRLPSN</sequence>
<dbReference type="FunFam" id="3.30.1490.20:FF:000018">
    <property type="entry name" value="Biotin carboxylase"/>
    <property type="match status" value="1"/>
</dbReference>
<dbReference type="PANTHER" id="PTHR18866:SF33">
    <property type="entry name" value="METHYLCROTONOYL-COA CARBOXYLASE SUBUNIT ALPHA, MITOCHONDRIAL-RELATED"/>
    <property type="match status" value="1"/>
</dbReference>
<dbReference type="PROSITE" id="PS50979">
    <property type="entry name" value="BC"/>
    <property type="match status" value="1"/>
</dbReference>